<evidence type="ECO:0000259" key="5">
    <source>
        <dbReference type="PROSITE" id="PS01124"/>
    </source>
</evidence>
<dbReference type="Gene3D" id="1.10.10.60">
    <property type="entry name" value="Homeodomain-like"/>
    <property type="match status" value="1"/>
</dbReference>
<dbReference type="Proteomes" id="UP000179636">
    <property type="component" value="Unassembled WGS sequence"/>
</dbReference>
<keyword evidence="1" id="KW-0805">Transcription regulation</keyword>
<comment type="caution">
    <text evidence="6">The sequence shown here is derived from an EMBL/GenBank/DDBJ whole genome shotgun (WGS) entry which is preliminary data.</text>
</comment>
<dbReference type="STRING" id="1908205.BKG60_20875"/>
<evidence type="ECO:0000256" key="1">
    <source>
        <dbReference type="ARBA" id="ARBA00023015"/>
    </source>
</evidence>
<dbReference type="Pfam" id="PF12833">
    <property type="entry name" value="HTH_18"/>
    <property type="match status" value="1"/>
</dbReference>
<feature type="region of interest" description="Disordered" evidence="4">
    <location>
        <begin position="212"/>
        <end position="233"/>
    </location>
</feature>
<feature type="domain" description="HTH araC/xylS-type" evidence="5">
    <location>
        <begin position="133"/>
        <end position="215"/>
    </location>
</feature>
<dbReference type="GO" id="GO:0043565">
    <property type="term" value="F:sequence-specific DNA binding"/>
    <property type="evidence" value="ECO:0007669"/>
    <property type="project" value="InterPro"/>
</dbReference>
<dbReference type="GO" id="GO:0003700">
    <property type="term" value="F:DNA-binding transcription factor activity"/>
    <property type="evidence" value="ECO:0007669"/>
    <property type="project" value="InterPro"/>
</dbReference>
<evidence type="ECO:0000313" key="7">
    <source>
        <dbReference type="Proteomes" id="UP000179636"/>
    </source>
</evidence>
<protein>
    <submittedName>
        <fullName evidence="6">AraC family transcriptional regulator</fullName>
    </submittedName>
</protein>
<dbReference type="InterPro" id="IPR046532">
    <property type="entry name" value="DUF6597"/>
</dbReference>
<keyword evidence="3" id="KW-0804">Transcription</keyword>
<dbReference type="InterPro" id="IPR050204">
    <property type="entry name" value="AraC_XylS_family_regulators"/>
</dbReference>
<gene>
    <name evidence="6" type="ORF">BKG61_21645</name>
</gene>
<dbReference type="InterPro" id="IPR018060">
    <property type="entry name" value="HTH_AraC"/>
</dbReference>
<keyword evidence="7" id="KW-1185">Reference proteome</keyword>
<dbReference type="PANTHER" id="PTHR46796:SF15">
    <property type="entry name" value="BLL1074 PROTEIN"/>
    <property type="match status" value="1"/>
</dbReference>
<dbReference type="EMBL" id="MLHV01000023">
    <property type="protein sequence ID" value="OHT93434.1"/>
    <property type="molecule type" value="Genomic_DNA"/>
</dbReference>
<organism evidence="6 7">
    <name type="scientific">Mycobacterium syngnathidarum</name>
    <dbReference type="NCBI Taxonomy" id="1908205"/>
    <lineage>
        <taxon>Bacteria</taxon>
        <taxon>Bacillati</taxon>
        <taxon>Actinomycetota</taxon>
        <taxon>Actinomycetes</taxon>
        <taxon>Mycobacteriales</taxon>
        <taxon>Mycobacteriaceae</taxon>
        <taxon>Mycobacterium</taxon>
    </lineage>
</organism>
<evidence type="ECO:0000256" key="3">
    <source>
        <dbReference type="ARBA" id="ARBA00023163"/>
    </source>
</evidence>
<reference evidence="6 7" key="1">
    <citation type="submission" date="2016-10" db="EMBL/GenBank/DDBJ databases">
        <title>Evaluation of Human, Animal and Environmental Mycobacterium chelonae Isolates by Core Genome Phylogenomic Analysis, Targeted Gene Comparison, and Anti-microbial Susceptibility Patterns: A Tale of Mistaken Identities.</title>
        <authorList>
            <person name="Fogelson S.B."/>
            <person name="Camus A.C."/>
            <person name="Lorenz W."/>
            <person name="Vasireddy R."/>
            <person name="Vasireddy S."/>
            <person name="Smith T."/>
            <person name="Brown-Elliott B.A."/>
            <person name="Wallace R.J.Jr."/>
            <person name="Hasan N.A."/>
            <person name="Reischl U."/>
            <person name="Sanchez S."/>
        </authorList>
    </citation>
    <scope>NUCLEOTIDE SEQUENCE [LARGE SCALE GENOMIC DNA]</scope>
    <source>
        <strain evidence="6 7">24999</strain>
    </source>
</reference>
<evidence type="ECO:0000256" key="2">
    <source>
        <dbReference type="ARBA" id="ARBA00023125"/>
    </source>
</evidence>
<evidence type="ECO:0000256" key="4">
    <source>
        <dbReference type="SAM" id="MobiDB-lite"/>
    </source>
</evidence>
<dbReference type="PANTHER" id="PTHR46796">
    <property type="entry name" value="HTH-TYPE TRANSCRIPTIONAL ACTIVATOR RHAS-RELATED"/>
    <property type="match status" value="1"/>
</dbReference>
<name>A0A1Q9W7H6_9MYCO</name>
<accession>A0A1Q9W7H6</accession>
<dbReference type="PROSITE" id="PS01124">
    <property type="entry name" value="HTH_ARAC_FAMILY_2"/>
    <property type="match status" value="1"/>
</dbReference>
<accession>A0A1S1JU39</accession>
<keyword evidence="2" id="KW-0238">DNA-binding</keyword>
<sequence>MGELVECRWVRTGPAEPGRVLPDGCMDLIEMDDRIVVAGPDTTAFITVGSPDPVQGLRFRPGVLPRLLGVPASEVRNTRVDLRELRELRRISRAGSLGELAVSLASQPPRDQTAPWPLHALHDVTRLMGAGASVSSTARRLGWSNRTMQRQCATVYGYGPATLRRILRFRRAVDLLGGGMSSSAAAAQAGYADQSHLHREFRALAGVPLRGLGQSGKAANRSTEVPSGSSTVA</sequence>
<dbReference type="AlphaFoldDB" id="A0A1Q9W7H6"/>
<dbReference type="Pfam" id="PF20240">
    <property type="entry name" value="DUF6597"/>
    <property type="match status" value="1"/>
</dbReference>
<evidence type="ECO:0000313" key="6">
    <source>
        <dbReference type="EMBL" id="OHT93434.1"/>
    </source>
</evidence>
<proteinExistence type="predicted"/>
<dbReference type="SMART" id="SM00342">
    <property type="entry name" value="HTH_ARAC"/>
    <property type="match status" value="1"/>
</dbReference>
<feature type="compositionally biased region" description="Polar residues" evidence="4">
    <location>
        <begin position="220"/>
        <end position="233"/>
    </location>
</feature>